<dbReference type="SUPFAM" id="SSF103506">
    <property type="entry name" value="Mitochondrial carrier"/>
    <property type="match status" value="1"/>
</dbReference>
<organism evidence="10 11">
    <name type="scientific">Rhizopogon vesiculosus</name>
    <dbReference type="NCBI Taxonomy" id="180088"/>
    <lineage>
        <taxon>Eukaryota</taxon>
        <taxon>Fungi</taxon>
        <taxon>Dikarya</taxon>
        <taxon>Basidiomycota</taxon>
        <taxon>Agaricomycotina</taxon>
        <taxon>Agaricomycetes</taxon>
        <taxon>Agaricomycetidae</taxon>
        <taxon>Boletales</taxon>
        <taxon>Suillineae</taxon>
        <taxon>Rhizopogonaceae</taxon>
        <taxon>Rhizopogon</taxon>
    </lineage>
</organism>
<dbReference type="GO" id="GO:0015217">
    <property type="term" value="F:ADP transmembrane transporter activity"/>
    <property type="evidence" value="ECO:0007669"/>
    <property type="project" value="TreeGrafter"/>
</dbReference>
<keyword evidence="5" id="KW-0677">Repeat</keyword>
<evidence type="ECO:0000256" key="1">
    <source>
        <dbReference type="ARBA" id="ARBA00004141"/>
    </source>
</evidence>
<feature type="repeat" description="Solcar" evidence="8">
    <location>
        <begin position="1"/>
        <end position="74"/>
    </location>
</feature>
<comment type="similarity">
    <text evidence="2 9">Belongs to the mitochondrial carrier (TC 2.A.29) family.</text>
</comment>
<evidence type="ECO:0000256" key="2">
    <source>
        <dbReference type="ARBA" id="ARBA00006375"/>
    </source>
</evidence>
<dbReference type="AlphaFoldDB" id="A0A1J8QG06"/>
<keyword evidence="4 8" id="KW-0812">Transmembrane</keyword>
<evidence type="ECO:0000256" key="9">
    <source>
        <dbReference type="RuleBase" id="RU000488"/>
    </source>
</evidence>
<protein>
    <submittedName>
        <fullName evidence="10">Uncharacterized protein</fullName>
    </submittedName>
</protein>
<evidence type="ECO:0000256" key="8">
    <source>
        <dbReference type="PROSITE-ProRule" id="PRU00282"/>
    </source>
</evidence>
<dbReference type="PROSITE" id="PS50920">
    <property type="entry name" value="SOLCAR"/>
    <property type="match status" value="1"/>
</dbReference>
<evidence type="ECO:0000313" key="11">
    <source>
        <dbReference type="Proteomes" id="UP000183567"/>
    </source>
</evidence>
<evidence type="ECO:0000256" key="7">
    <source>
        <dbReference type="ARBA" id="ARBA00023136"/>
    </source>
</evidence>
<dbReference type="OrthoDB" id="18574at2759"/>
<dbReference type="InterPro" id="IPR023395">
    <property type="entry name" value="MCP_dom_sf"/>
</dbReference>
<sequence>MLYPLLLAKTVVQASRKANSSNNSSQYPSIRSSIQGIYTAGGFFALYRGLGAQLFKGVLRQGTAMMVKQRIEQLVVQAYLRQRALRRVQYKG</sequence>
<keyword evidence="6" id="KW-1133">Transmembrane helix</keyword>
<gene>
    <name evidence="10" type="ORF">AZE42_08670</name>
</gene>
<reference evidence="10 11" key="1">
    <citation type="submission" date="2016-03" db="EMBL/GenBank/DDBJ databases">
        <title>Comparative genomics of the ectomycorrhizal sister species Rhizopogon vinicolor and Rhizopogon vesiculosus (Basidiomycota: Boletales) reveals a divergence of the mating type B locus.</title>
        <authorList>
            <person name="Mujic A.B."/>
            <person name="Kuo A."/>
            <person name="Tritt A."/>
            <person name="Lipzen A."/>
            <person name="Chen C."/>
            <person name="Johnson J."/>
            <person name="Sharma A."/>
            <person name="Barry K."/>
            <person name="Grigoriev I.V."/>
            <person name="Spatafora J.W."/>
        </authorList>
    </citation>
    <scope>NUCLEOTIDE SEQUENCE [LARGE SCALE GENOMIC DNA]</scope>
    <source>
        <strain evidence="10 11">AM-OR11-056</strain>
    </source>
</reference>
<dbReference type="InterPro" id="IPR052217">
    <property type="entry name" value="Mito/Peroxisomal_Carrier"/>
</dbReference>
<evidence type="ECO:0000256" key="5">
    <source>
        <dbReference type="ARBA" id="ARBA00022737"/>
    </source>
</evidence>
<accession>A0A1J8QG06</accession>
<evidence type="ECO:0000313" key="10">
    <source>
        <dbReference type="EMBL" id="OJA19869.1"/>
    </source>
</evidence>
<name>A0A1J8QG06_9AGAM</name>
<comment type="subcellular location">
    <subcellularLocation>
        <location evidence="1">Membrane</location>
        <topology evidence="1">Multi-pass membrane protein</topology>
    </subcellularLocation>
</comment>
<dbReference type="Proteomes" id="UP000183567">
    <property type="component" value="Unassembled WGS sequence"/>
</dbReference>
<evidence type="ECO:0000256" key="6">
    <source>
        <dbReference type="ARBA" id="ARBA00022989"/>
    </source>
</evidence>
<keyword evidence="3 9" id="KW-0813">Transport</keyword>
<evidence type="ECO:0000256" key="3">
    <source>
        <dbReference type="ARBA" id="ARBA00022448"/>
    </source>
</evidence>
<dbReference type="PANTHER" id="PTHR45939">
    <property type="entry name" value="PEROXISOMAL MEMBRANE PROTEIN PMP34-RELATED"/>
    <property type="match status" value="1"/>
</dbReference>
<dbReference type="Gene3D" id="1.50.40.10">
    <property type="entry name" value="Mitochondrial carrier domain"/>
    <property type="match status" value="1"/>
</dbReference>
<proteinExistence type="inferred from homology"/>
<dbReference type="PANTHER" id="PTHR45939:SF2">
    <property type="entry name" value="CARRIER PROTEIN, PUTATIVE (AFU_ORTHOLOGUE AFUA_2G13870)-RELATED"/>
    <property type="match status" value="1"/>
</dbReference>
<dbReference type="InterPro" id="IPR018108">
    <property type="entry name" value="MCP_transmembrane"/>
</dbReference>
<keyword evidence="7 8" id="KW-0472">Membrane</keyword>
<evidence type="ECO:0000256" key="4">
    <source>
        <dbReference type="ARBA" id="ARBA00022692"/>
    </source>
</evidence>
<dbReference type="STRING" id="180088.A0A1J8QG06"/>
<dbReference type="Pfam" id="PF00153">
    <property type="entry name" value="Mito_carr"/>
    <property type="match status" value="1"/>
</dbReference>
<keyword evidence="11" id="KW-1185">Reference proteome</keyword>
<dbReference type="EMBL" id="LVVM01000819">
    <property type="protein sequence ID" value="OJA19869.1"/>
    <property type="molecule type" value="Genomic_DNA"/>
</dbReference>
<comment type="caution">
    <text evidence="10">The sequence shown here is derived from an EMBL/GenBank/DDBJ whole genome shotgun (WGS) entry which is preliminary data.</text>
</comment>
<dbReference type="GO" id="GO:0016020">
    <property type="term" value="C:membrane"/>
    <property type="evidence" value="ECO:0007669"/>
    <property type="project" value="UniProtKB-SubCell"/>
</dbReference>